<dbReference type="AlphaFoldDB" id="A0A848D255"/>
<dbReference type="InterPro" id="IPR041413">
    <property type="entry name" value="MLTR_LBD"/>
</dbReference>
<accession>A0A848D255</accession>
<organism evidence="2 3">
    <name type="scientific">Aneurinibacillus aneurinilyticus</name>
    <name type="common">Bacillus aneurinolyticus</name>
    <dbReference type="NCBI Taxonomy" id="1391"/>
    <lineage>
        <taxon>Bacteria</taxon>
        <taxon>Bacillati</taxon>
        <taxon>Bacillota</taxon>
        <taxon>Bacilli</taxon>
        <taxon>Bacillales</taxon>
        <taxon>Paenibacillaceae</taxon>
        <taxon>Aneurinibacillus group</taxon>
        <taxon>Aneurinibacillus</taxon>
    </lineage>
</organism>
<sequence length="285" mass="33181">MNSERRRKELADFLRTRRSRLSPHEAGLRVETSRRRTPGLRREEVASLSGISLPWYTALEQGRDIQVSEQVLESLVRTLRLSDDERNHLFVLANHSVLPTVTANESISPALQQILDKLGSYPAYVIDRRWNISAWNKMTSTLCGDFNQVAAIERNILWRIFMMQDNKARIINWENVATMLLAHFRSRYALYMNDSWYQELVNMLCDRSEEFRVLWGRHDVSGNSEGEKVIHHSQTGLLTFRYNTFKVSESGDFVMRVYTPIQNTGTNEQLENLWQESRLGTIVSL</sequence>
<dbReference type="InterPro" id="IPR001387">
    <property type="entry name" value="Cro/C1-type_HTH"/>
</dbReference>
<dbReference type="Pfam" id="PF13560">
    <property type="entry name" value="HTH_31"/>
    <property type="match status" value="1"/>
</dbReference>
<gene>
    <name evidence="2" type="ORF">HF838_24410</name>
</gene>
<proteinExistence type="predicted"/>
<dbReference type="SMART" id="SM00530">
    <property type="entry name" value="HTH_XRE"/>
    <property type="match status" value="1"/>
</dbReference>
<dbReference type="EMBL" id="JABAGO010000081">
    <property type="protein sequence ID" value="NMF01342.1"/>
    <property type="molecule type" value="Genomic_DNA"/>
</dbReference>
<dbReference type="InterPro" id="IPR010982">
    <property type="entry name" value="Lambda_DNA-bd_dom_sf"/>
</dbReference>
<name>A0A848D255_ANEAE</name>
<dbReference type="GO" id="GO:0003677">
    <property type="term" value="F:DNA binding"/>
    <property type="evidence" value="ECO:0007669"/>
    <property type="project" value="InterPro"/>
</dbReference>
<evidence type="ECO:0000259" key="1">
    <source>
        <dbReference type="SMART" id="SM00530"/>
    </source>
</evidence>
<dbReference type="Gene3D" id="1.10.260.40">
    <property type="entry name" value="lambda repressor-like DNA-binding domains"/>
    <property type="match status" value="1"/>
</dbReference>
<dbReference type="CDD" id="cd00093">
    <property type="entry name" value="HTH_XRE"/>
    <property type="match status" value="1"/>
</dbReference>
<evidence type="ECO:0000313" key="3">
    <source>
        <dbReference type="Proteomes" id="UP000561326"/>
    </source>
</evidence>
<dbReference type="PANTHER" id="PTHR35010">
    <property type="entry name" value="BLL4672 PROTEIN-RELATED"/>
    <property type="match status" value="1"/>
</dbReference>
<dbReference type="Pfam" id="PF17765">
    <property type="entry name" value="MLTR_LBD"/>
    <property type="match status" value="1"/>
</dbReference>
<dbReference type="RefSeq" id="WP_168976697.1">
    <property type="nucleotide sequence ID" value="NZ_JABAGO010000081.1"/>
</dbReference>
<reference evidence="2 3" key="1">
    <citation type="submission" date="2020-04" db="EMBL/GenBank/DDBJ databases">
        <authorList>
            <person name="Hitch T.C.A."/>
            <person name="Wylensek D."/>
            <person name="Clavel T."/>
        </authorList>
    </citation>
    <scope>NUCLEOTIDE SEQUENCE [LARGE SCALE GENOMIC DNA]</scope>
    <source>
        <strain evidence="2 3">WB01_D5_05</strain>
    </source>
</reference>
<feature type="domain" description="HTH cro/C1-type" evidence="1">
    <location>
        <begin position="13"/>
        <end position="86"/>
    </location>
</feature>
<dbReference type="Proteomes" id="UP000561326">
    <property type="component" value="Unassembled WGS sequence"/>
</dbReference>
<dbReference type="Gene3D" id="3.30.450.180">
    <property type="match status" value="1"/>
</dbReference>
<comment type="caution">
    <text evidence="2">The sequence shown here is derived from an EMBL/GenBank/DDBJ whole genome shotgun (WGS) entry which is preliminary data.</text>
</comment>
<evidence type="ECO:0000313" key="2">
    <source>
        <dbReference type="EMBL" id="NMF01342.1"/>
    </source>
</evidence>
<protein>
    <submittedName>
        <fullName evidence="2">Helix-turn-helix domain-containing protein</fullName>
    </submittedName>
</protein>